<feature type="compositionally biased region" description="Polar residues" evidence="1">
    <location>
        <begin position="16"/>
        <end position="25"/>
    </location>
</feature>
<reference evidence="3" key="1">
    <citation type="submission" date="2022-11" db="UniProtKB">
        <authorList>
            <consortium name="WormBaseParasite"/>
        </authorList>
    </citation>
    <scope>IDENTIFICATION</scope>
</reference>
<dbReference type="Proteomes" id="UP000887565">
    <property type="component" value="Unplaced"/>
</dbReference>
<protein>
    <submittedName>
        <fullName evidence="3">Uncharacterized protein</fullName>
    </submittedName>
</protein>
<evidence type="ECO:0000313" key="2">
    <source>
        <dbReference type="Proteomes" id="UP000887565"/>
    </source>
</evidence>
<evidence type="ECO:0000313" key="3">
    <source>
        <dbReference type="WBParaSite" id="nRc.2.0.1.t00564-RA"/>
    </source>
</evidence>
<keyword evidence="2" id="KW-1185">Reference proteome</keyword>
<feature type="region of interest" description="Disordered" evidence="1">
    <location>
        <begin position="177"/>
        <end position="203"/>
    </location>
</feature>
<feature type="region of interest" description="Disordered" evidence="1">
    <location>
        <begin position="1"/>
        <end position="32"/>
    </location>
</feature>
<evidence type="ECO:0000256" key="1">
    <source>
        <dbReference type="SAM" id="MobiDB-lite"/>
    </source>
</evidence>
<feature type="compositionally biased region" description="Low complexity" evidence="1">
    <location>
        <begin position="177"/>
        <end position="189"/>
    </location>
</feature>
<accession>A0A915HGL4</accession>
<organism evidence="2 3">
    <name type="scientific">Romanomermis culicivorax</name>
    <name type="common">Nematode worm</name>
    <dbReference type="NCBI Taxonomy" id="13658"/>
    <lineage>
        <taxon>Eukaryota</taxon>
        <taxon>Metazoa</taxon>
        <taxon>Ecdysozoa</taxon>
        <taxon>Nematoda</taxon>
        <taxon>Enoplea</taxon>
        <taxon>Dorylaimia</taxon>
        <taxon>Mermithida</taxon>
        <taxon>Mermithoidea</taxon>
        <taxon>Mermithidae</taxon>
        <taxon>Romanomermis</taxon>
    </lineage>
</organism>
<feature type="compositionally biased region" description="Basic and acidic residues" evidence="1">
    <location>
        <begin position="312"/>
        <end position="323"/>
    </location>
</feature>
<proteinExistence type="predicted"/>
<feature type="compositionally biased region" description="Basic and acidic residues" evidence="1">
    <location>
        <begin position="243"/>
        <end position="271"/>
    </location>
</feature>
<feature type="compositionally biased region" description="Basic and acidic residues" evidence="1">
    <location>
        <begin position="333"/>
        <end position="343"/>
    </location>
</feature>
<name>A0A915HGL4_ROMCU</name>
<feature type="region of interest" description="Disordered" evidence="1">
    <location>
        <begin position="216"/>
        <end position="343"/>
    </location>
</feature>
<dbReference type="WBParaSite" id="nRc.2.0.1.t00564-RA">
    <property type="protein sequence ID" value="nRc.2.0.1.t00564-RA"/>
    <property type="gene ID" value="nRc.2.0.1.g00564"/>
</dbReference>
<sequence length="511" mass="56141">MTTTTDQMLTDIPEESTVSQSTSTDKIPVEPAATLPPTVPALDPRIYLATPAILPGPLIIPTVAAAGYSAPVRFWQHIISDTEWNALAAALTTYHFPSPPGMLFPEHHWMDYLDTLKEEIQHILLLQTSPGSSNSLNGSAAIQPLVALPTPIALPPLPAPQPPKLATLLPLTAPVDVQTPQAPSTSTPAPDHHGQPIRKPGRYEHSMKCKQHLDEEAEYQKSHKTGTTDEPCTKRTPPPSTSRAERGKTPSERTTCRREQCEKQKTREEAGKSSQTILTLLPKPTSMKTAVPTKQPPPADQPGRHHSCHKSCSRDDGHHKETQQPHATNRNSHQHECRDDAPQHRTQTRFVLAPFLLVTTKVNGLHHQLHRDPEIQRCMEALKNPPKDVFKARLPPLPPMDVEPATSSATSLPPTAMLQPPMAPTSARLTMVTHTMSLLPTAPTSAQSTMQTQPQLVITTRLVLRVAPPTSSAPTVEPRLPSKATQLPNYMHFRTTDSPHCVMLLTPRHPF</sequence>
<dbReference type="AlphaFoldDB" id="A0A915HGL4"/>